<reference evidence="1" key="2">
    <citation type="journal article" date="2015" name="Data Brief">
        <title>Shoot transcriptome of the giant reed, Arundo donax.</title>
        <authorList>
            <person name="Barrero R.A."/>
            <person name="Guerrero F.D."/>
            <person name="Moolhuijzen P."/>
            <person name="Goolsby J.A."/>
            <person name="Tidwell J."/>
            <person name="Bellgard S.E."/>
            <person name="Bellgard M.I."/>
        </authorList>
    </citation>
    <scope>NUCLEOTIDE SEQUENCE</scope>
    <source>
        <tissue evidence="1">Shoot tissue taken approximately 20 cm above the soil surface</tissue>
    </source>
</reference>
<proteinExistence type="predicted"/>
<organism evidence="1">
    <name type="scientific">Arundo donax</name>
    <name type="common">Giant reed</name>
    <name type="synonym">Donax arundinaceus</name>
    <dbReference type="NCBI Taxonomy" id="35708"/>
    <lineage>
        <taxon>Eukaryota</taxon>
        <taxon>Viridiplantae</taxon>
        <taxon>Streptophyta</taxon>
        <taxon>Embryophyta</taxon>
        <taxon>Tracheophyta</taxon>
        <taxon>Spermatophyta</taxon>
        <taxon>Magnoliopsida</taxon>
        <taxon>Liliopsida</taxon>
        <taxon>Poales</taxon>
        <taxon>Poaceae</taxon>
        <taxon>PACMAD clade</taxon>
        <taxon>Arundinoideae</taxon>
        <taxon>Arundineae</taxon>
        <taxon>Arundo</taxon>
    </lineage>
</organism>
<name>A0A0A9I2P2_ARUDO</name>
<protein>
    <submittedName>
        <fullName evidence="1">Uncharacterized protein</fullName>
    </submittedName>
</protein>
<dbReference type="EMBL" id="GBRH01158453">
    <property type="protein sequence ID" value="JAE39443.1"/>
    <property type="molecule type" value="Transcribed_RNA"/>
</dbReference>
<accession>A0A0A9I2P2</accession>
<dbReference type="AlphaFoldDB" id="A0A0A9I2P2"/>
<sequence>MSKRSSEWWAFYDLLCQNLLEFLCIIAILFCEGNGKIWNQQIQQKLIPQKLVHI</sequence>
<evidence type="ECO:0000313" key="1">
    <source>
        <dbReference type="EMBL" id="JAE39443.1"/>
    </source>
</evidence>
<reference evidence="1" key="1">
    <citation type="submission" date="2014-09" db="EMBL/GenBank/DDBJ databases">
        <authorList>
            <person name="Magalhaes I.L.F."/>
            <person name="Oliveira U."/>
            <person name="Santos F.R."/>
            <person name="Vidigal T.H.D.A."/>
            <person name="Brescovit A.D."/>
            <person name="Santos A.J."/>
        </authorList>
    </citation>
    <scope>NUCLEOTIDE SEQUENCE</scope>
    <source>
        <tissue evidence="1">Shoot tissue taken approximately 20 cm above the soil surface</tissue>
    </source>
</reference>